<dbReference type="GO" id="GO:0003951">
    <property type="term" value="F:NAD+ kinase activity"/>
    <property type="evidence" value="ECO:0007669"/>
    <property type="project" value="UniProtKB-UniRule"/>
</dbReference>
<dbReference type="InterPro" id="IPR011991">
    <property type="entry name" value="ArsR-like_HTH"/>
</dbReference>
<evidence type="ECO:0000313" key="10">
    <source>
        <dbReference type="Proteomes" id="UP000003980"/>
    </source>
</evidence>
<keyword evidence="7" id="KW-0547">Nucleotide-binding</keyword>
<dbReference type="GO" id="GO:0019674">
    <property type="term" value="P:NAD+ metabolic process"/>
    <property type="evidence" value="ECO:0007669"/>
    <property type="project" value="InterPro"/>
</dbReference>
<dbReference type="InterPro" id="IPR016064">
    <property type="entry name" value="NAD/diacylglycerol_kinase_sf"/>
</dbReference>
<dbReference type="InterPro" id="IPR017438">
    <property type="entry name" value="ATP-NAD_kinase_N"/>
</dbReference>
<dbReference type="InterPro" id="IPR036390">
    <property type="entry name" value="WH_DNA-bd_sf"/>
</dbReference>
<keyword evidence="7" id="KW-0963">Cytoplasm</keyword>
<evidence type="ECO:0000256" key="6">
    <source>
        <dbReference type="ARBA" id="ARBA00023163"/>
    </source>
</evidence>
<keyword evidence="7" id="KW-0067">ATP-binding</keyword>
<evidence type="ECO:0000313" key="9">
    <source>
        <dbReference type="EMBL" id="EHP70381.1"/>
    </source>
</evidence>
<dbReference type="GO" id="GO:0006741">
    <property type="term" value="P:NADP+ biosynthetic process"/>
    <property type="evidence" value="ECO:0007669"/>
    <property type="project" value="UniProtKB-UniRule"/>
</dbReference>
<dbReference type="eggNOG" id="arCOG01348">
    <property type="taxonomic scope" value="Archaea"/>
</dbReference>
<feature type="domain" description="HTH deoR-type" evidence="8">
    <location>
        <begin position="274"/>
        <end position="314"/>
    </location>
</feature>
<reference evidence="9 10" key="1">
    <citation type="submission" date="2012-01" db="EMBL/GenBank/DDBJ databases">
        <title>Improved High-Quality Draft sequence of Metallosphaera yellowstonensis MK1.</title>
        <authorList>
            <consortium name="US DOE Joint Genome Institute"/>
            <person name="Lucas S."/>
            <person name="Han J."/>
            <person name="Cheng J.-F."/>
            <person name="Goodwin L."/>
            <person name="Pitluck S."/>
            <person name="Peters L."/>
            <person name="Teshima H."/>
            <person name="Detter J.C."/>
            <person name="Han C."/>
            <person name="Tapia R."/>
            <person name="Land M."/>
            <person name="Hauser L."/>
            <person name="Kyrpides N."/>
            <person name="Kozubal M."/>
            <person name="Macur R.E."/>
            <person name="Jay Z."/>
            <person name="Inskeep W."/>
            <person name="Woyke T."/>
        </authorList>
    </citation>
    <scope>NUCLEOTIDE SEQUENCE [LARGE SCALE GENOMIC DNA]</scope>
    <source>
        <strain evidence="9 10">MK1</strain>
    </source>
</reference>
<dbReference type="InterPro" id="IPR001034">
    <property type="entry name" value="DeoR_HTH"/>
</dbReference>
<dbReference type="InterPro" id="IPR017437">
    <property type="entry name" value="ATP-NAD_kinase_PpnK-typ_C"/>
</dbReference>
<comment type="cofactor">
    <cofactor evidence="7">
        <name>a divalent metal cation</name>
        <dbReference type="ChEBI" id="CHEBI:60240"/>
    </cofactor>
</comment>
<keyword evidence="3 7" id="KW-0521">NADP</keyword>
<keyword evidence="6" id="KW-0804">Transcription</keyword>
<keyword evidence="2 7" id="KW-0418">Kinase</keyword>
<keyword evidence="1 7" id="KW-0808">Transferase</keyword>
<protein>
    <recommendedName>
        <fullName evidence="7">NAD kinase</fullName>
        <ecNumber evidence="7">2.7.1.23</ecNumber>
    </recommendedName>
    <alternativeName>
        <fullName evidence="7">ATP-dependent NAD kinase</fullName>
    </alternativeName>
</protein>
<dbReference type="STRING" id="671065.MetMK1DRAFT_00008830"/>
<evidence type="ECO:0000256" key="7">
    <source>
        <dbReference type="HAMAP-Rule" id="MF_00361"/>
    </source>
</evidence>
<dbReference type="HOGENOM" id="CLU_008831_0_2_2"/>
<evidence type="ECO:0000256" key="3">
    <source>
        <dbReference type="ARBA" id="ARBA00022857"/>
    </source>
</evidence>
<dbReference type="InterPro" id="IPR036388">
    <property type="entry name" value="WH-like_DNA-bd_sf"/>
</dbReference>
<dbReference type="Gene3D" id="3.40.50.10330">
    <property type="entry name" value="Probable inorganic polyphosphate/atp-NAD kinase, domain 1"/>
    <property type="match status" value="1"/>
</dbReference>
<feature type="binding site" evidence="7">
    <location>
        <begin position="162"/>
        <end position="167"/>
    </location>
    <ligand>
        <name>NAD(+)</name>
        <dbReference type="ChEBI" id="CHEBI:57540"/>
    </ligand>
</feature>
<dbReference type="CDD" id="cd00090">
    <property type="entry name" value="HTH_ARSR"/>
    <property type="match status" value="1"/>
</dbReference>
<accession>H2C2B0</accession>
<comment type="similarity">
    <text evidence="7">Belongs to the NAD kinase family.</text>
</comment>
<feature type="binding site" evidence="7">
    <location>
        <position position="151"/>
    </location>
    <ligand>
        <name>NAD(+)</name>
        <dbReference type="ChEBI" id="CHEBI:57540"/>
    </ligand>
</feature>
<dbReference type="PANTHER" id="PTHR20275:SF0">
    <property type="entry name" value="NAD KINASE"/>
    <property type="match status" value="1"/>
</dbReference>
<keyword evidence="10" id="KW-1185">Reference proteome</keyword>
<dbReference type="SUPFAM" id="SSF46785">
    <property type="entry name" value="Winged helix' DNA-binding domain"/>
    <property type="match status" value="1"/>
</dbReference>
<evidence type="ECO:0000256" key="5">
    <source>
        <dbReference type="ARBA" id="ARBA00023027"/>
    </source>
</evidence>
<organism evidence="9 10">
    <name type="scientific">Metallosphaera yellowstonensis MK1</name>
    <dbReference type="NCBI Taxonomy" id="671065"/>
    <lineage>
        <taxon>Archaea</taxon>
        <taxon>Thermoproteota</taxon>
        <taxon>Thermoprotei</taxon>
        <taxon>Sulfolobales</taxon>
        <taxon>Sulfolobaceae</taxon>
        <taxon>Metallosphaera</taxon>
    </lineage>
</organism>
<name>H2C2B0_9CREN</name>
<dbReference type="AlphaFoldDB" id="H2C2B0"/>
<dbReference type="GO" id="GO:0046872">
    <property type="term" value="F:metal ion binding"/>
    <property type="evidence" value="ECO:0007669"/>
    <property type="project" value="UniProtKB-UniRule"/>
</dbReference>
<dbReference type="SUPFAM" id="SSF111331">
    <property type="entry name" value="NAD kinase/diacylglycerol kinase-like"/>
    <property type="match status" value="1"/>
</dbReference>
<dbReference type="Pfam" id="PF20143">
    <property type="entry name" value="NAD_kinase_C"/>
    <property type="match status" value="1"/>
</dbReference>
<keyword evidence="4" id="KW-0805">Transcription regulation</keyword>
<dbReference type="EC" id="2.7.1.23" evidence="7"/>
<comment type="catalytic activity">
    <reaction evidence="7">
        <text>NAD(+) + ATP = ADP + NADP(+) + H(+)</text>
        <dbReference type="Rhea" id="RHEA:18629"/>
        <dbReference type="ChEBI" id="CHEBI:15378"/>
        <dbReference type="ChEBI" id="CHEBI:30616"/>
        <dbReference type="ChEBI" id="CHEBI:57540"/>
        <dbReference type="ChEBI" id="CHEBI:58349"/>
        <dbReference type="ChEBI" id="CHEBI:456216"/>
        <dbReference type="EC" id="2.7.1.23"/>
    </reaction>
</comment>
<comment type="caution">
    <text evidence="7">Lacks conserved residue(s) required for the propagation of feature annotation.</text>
</comment>
<comment type="subcellular location">
    <subcellularLocation>
        <location evidence="7">Cytoplasm</location>
    </subcellularLocation>
</comment>
<dbReference type="Proteomes" id="UP000003980">
    <property type="component" value="Unassembled WGS sequence"/>
</dbReference>
<dbReference type="HAMAP" id="MF_00361">
    <property type="entry name" value="NAD_kinase"/>
    <property type="match status" value="1"/>
</dbReference>
<dbReference type="GO" id="GO:0005524">
    <property type="term" value="F:ATP binding"/>
    <property type="evidence" value="ECO:0007669"/>
    <property type="project" value="UniProtKB-KW"/>
</dbReference>
<feature type="active site" description="Proton acceptor" evidence="7">
    <location>
        <position position="50"/>
    </location>
</feature>
<evidence type="ECO:0000256" key="1">
    <source>
        <dbReference type="ARBA" id="ARBA00022679"/>
    </source>
</evidence>
<feature type="binding site" evidence="7">
    <location>
        <begin position="121"/>
        <end position="122"/>
    </location>
    <ligand>
        <name>NAD(+)</name>
        <dbReference type="ChEBI" id="CHEBI:57540"/>
    </ligand>
</feature>
<proteinExistence type="inferred from homology"/>
<dbReference type="eggNOG" id="arCOG00394">
    <property type="taxonomic scope" value="Archaea"/>
</dbReference>
<comment type="function">
    <text evidence="7">Involved in the regulation of the intracellular balance of NAD and NADP, and is a key enzyme in the biosynthesis of NADP. Catalyzes specifically the phosphorylation on 2'-hydroxyl of the adenosine moiety of NAD to yield NADP.</text>
</comment>
<dbReference type="Gene3D" id="2.60.200.30">
    <property type="entry name" value="Probable inorganic polyphosphate/atp-NAD kinase, domain 2"/>
    <property type="match status" value="1"/>
</dbReference>
<evidence type="ECO:0000259" key="8">
    <source>
        <dbReference type="Pfam" id="PF08220"/>
    </source>
</evidence>
<dbReference type="EMBL" id="JH597761">
    <property type="protein sequence ID" value="EHP70381.1"/>
    <property type="molecule type" value="Genomic_DNA"/>
</dbReference>
<dbReference type="Pfam" id="PF08220">
    <property type="entry name" value="HTH_DeoR"/>
    <property type="match status" value="1"/>
</dbReference>
<gene>
    <name evidence="7" type="primary">nadK</name>
    <name evidence="9" type="ORF">MetMK1DRAFT_00008830</name>
</gene>
<keyword evidence="5 7" id="KW-0520">NAD</keyword>
<evidence type="ECO:0000256" key="2">
    <source>
        <dbReference type="ARBA" id="ARBA00022777"/>
    </source>
</evidence>
<sequence length="333" mass="36972">MPEPIRKVLLRSFKGGTKLDSLVRERLHWYGVEQVTDPESAQAVLVLGSDRDLLETLQTMGDRPLPLLHVSPPGYTTFFSSLEWEKLNEGLGTVVKGNYELEEVMRLKVVVDEDSTFFSLNEVGLFSSKSAVLLDYLLVINGESVWRDVSDGVIVATPTGSTAYALSAGGPMIMRNSRVLEIVPVNSVNPLRKTLVLPDDSVIEIREVASKVGCEIVVDGVVRHRVKSEVTMTKAERGVTFIRLGRRLTDSIERKAKITMELAEMPPSAKFVYKVLEMQGEASTKELARLTGLSERTVRYALSILAEKGLVERAVNIRDPRSRVYISLPKRGS</sequence>
<dbReference type="InterPro" id="IPR002504">
    <property type="entry name" value="NADK"/>
</dbReference>
<evidence type="ECO:0000256" key="4">
    <source>
        <dbReference type="ARBA" id="ARBA00023015"/>
    </source>
</evidence>
<dbReference type="PANTHER" id="PTHR20275">
    <property type="entry name" value="NAD KINASE"/>
    <property type="match status" value="1"/>
</dbReference>
<dbReference type="GO" id="GO:0005737">
    <property type="term" value="C:cytoplasm"/>
    <property type="evidence" value="ECO:0007669"/>
    <property type="project" value="UniProtKB-SubCell"/>
</dbReference>
<dbReference type="Gene3D" id="1.10.10.10">
    <property type="entry name" value="Winged helix-like DNA-binding domain superfamily/Winged helix DNA-binding domain"/>
    <property type="match status" value="1"/>
</dbReference>
<dbReference type="GO" id="GO:0003700">
    <property type="term" value="F:DNA-binding transcription factor activity"/>
    <property type="evidence" value="ECO:0007669"/>
    <property type="project" value="InterPro"/>
</dbReference>